<dbReference type="PANTHER" id="PTHR19303:SF74">
    <property type="entry name" value="POGO TRANSPOSABLE ELEMENT WITH KRAB DOMAIN"/>
    <property type="match status" value="1"/>
</dbReference>
<sequence length="663" mass="75136">MFDSVPCDHLRAYMYYTEAISNQNCTFWGRQRTVVDSALSIVSGGRLTKELVGEDKCTINSCLPFGLKSIDFPARGSFEVATSSSSPFCIHEEKVDDLMNDMLKSYKTEGTDKVTGIKGGKEYNFQPKLGRFETTFNNSYESQLAQHIKDLDDRLMGLSKKEFLKLAFDLAENLRIEHRFNKEKKYAGMDFYKSFMSRFPELGLRSPESTSLMRCVGFNKPQVNFFFEKLSFLMDKYHFAASRIYNADETGVSTVHQNPKVLSCKGKKQRMNPRLTIGAPDESIAAAQPNGWMSADTFLIWLKHFIKHTKPAPQNPVLLILDGHSSHKELTVINCARESNVHMISTPPHTTHKLQPLDRTFMKPFKAEYAEATAMWMRQNAGLRITENEISGLVSTAYAKSCRLDIARNGFSCTGIHSLNPGVFTENDFLPSLLTDIPEAQEGTAEPPLDELPADNTSRPAVEEQTPVQASEERNALSNSRSTPHVLKATPHHQTEAPALQMKALKHHSRKYEQKCFIKIQNVKDKNARQCHTALLEACGRETSPYRTVARWAHAFRNEREDVHQKRGAGRPQSASDDVHVNAGRALLEGHRFPAGNYENCAYCSYFLEHHLRPAVRHKRPNLLNSHPIVLYDGARSYIAAPVVDLLRRWNWDILEHPPYSPM</sequence>
<dbReference type="Gene3D" id="3.40.50.1820">
    <property type="entry name" value="alpha/beta hydrolase"/>
    <property type="match status" value="1"/>
</dbReference>
<feature type="domain" description="DDE-1" evidence="2">
    <location>
        <begin position="287"/>
        <end position="378"/>
    </location>
</feature>
<accession>A0ABQ8SAH0</accession>
<evidence type="ECO:0000313" key="3">
    <source>
        <dbReference type="EMBL" id="KAJ4430876.1"/>
    </source>
</evidence>
<dbReference type="InterPro" id="IPR029058">
    <property type="entry name" value="AB_hydrolase_fold"/>
</dbReference>
<evidence type="ECO:0000313" key="4">
    <source>
        <dbReference type="Proteomes" id="UP001148838"/>
    </source>
</evidence>
<organism evidence="3 4">
    <name type="scientific">Periplaneta americana</name>
    <name type="common">American cockroach</name>
    <name type="synonym">Blatta americana</name>
    <dbReference type="NCBI Taxonomy" id="6978"/>
    <lineage>
        <taxon>Eukaryota</taxon>
        <taxon>Metazoa</taxon>
        <taxon>Ecdysozoa</taxon>
        <taxon>Arthropoda</taxon>
        <taxon>Hexapoda</taxon>
        <taxon>Insecta</taxon>
        <taxon>Pterygota</taxon>
        <taxon>Neoptera</taxon>
        <taxon>Polyneoptera</taxon>
        <taxon>Dictyoptera</taxon>
        <taxon>Blattodea</taxon>
        <taxon>Blattoidea</taxon>
        <taxon>Blattidae</taxon>
        <taxon>Blattinae</taxon>
        <taxon>Periplaneta</taxon>
    </lineage>
</organism>
<dbReference type="Gene3D" id="3.30.420.10">
    <property type="entry name" value="Ribonuclease H-like superfamily/Ribonuclease H"/>
    <property type="match status" value="1"/>
</dbReference>
<evidence type="ECO:0000259" key="2">
    <source>
        <dbReference type="Pfam" id="PF03184"/>
    </source>
</evidence>
<dbReference type="InterPro" id="IPR050863">
    <property type="entry name" value="CenT-Element_Derived"/>
</dbReference>
<dbReference type="EMBL" id="JAJSOF020000031">
    <property type="protein sequence ID" value="KAJ4430876.1"/>
    <property type="molecule type" value="Genomic_DNA"/>
</dbReference>
<dbReference type="Proteomes" id="UP001148838">
    <property type="component" value="Unassembled WGS sequence"/>
</dbReference>
<dbReference type="InterPro" id="IPR036397">
    <property type="entry name" value="RNaseH_sf"/>
</dbReference>
<evidence type="ECO:0000256" key="1">
    <source>
        <dbReference type="SAM" id="MobiDB-lite"/>
    </source>
</evidence>
<feature type="region of interest" description="Disordered" evidence="1">
    <location>
        <begin position="443"/>
        <end position="495"/>
    </location>
</feature>
<dbReference type="PANTHER" id="PTHR19303">
    <property type="entry name" value="TRANSPOSON"/>
    <property type="match status" value="1"/>
</dbReference>
<protein>
    <recommendedName>
        <fullName evidence="2">DDE-1 domain-containing protein</fullName>
    </recommendedName>
</protein>
<dbReference type="InterPro" id="IPR004875">
    <property type="entry name" value="DDE_SF_endonuclease_dom"/>
</dbReference>
<keyword evidence="4" id="KW-1185">Reference proteome</keyword>
<gene>
    <name evidence="3" type="ORF">ANN_19467</name>
</gene>
<reference evidence="3 4" key="1">
    <citation type="journal article" date="2022" name="Allergy">
        <title>Genome assembly and annotation of Periplaneta americana reveal a comprehensive cockroach allergen profile.</title>
        <authorList>
            <person name="Wang L."/>
            <person name="Xiong Q."/>
            <person name="Saelim N."/>
            <person name="Wang L."/>
            <person name="Nong W."/>
            <person name="Wan A.T."/>
            <person name="Shi M."/>
            <person name="Liu X."/>
            <person name="Cao Q."/>
            <person name="Hui J.H.L."/>
            <person name="Sookrung N."/>
            <person name="Leung T.F."/>
            <person name="Tungtrongchitr A."/>
            <person name="Tsui S.K.W."/>
        </authorList>
    </citation>
    <scope>NUCLEOTIDE SEQUENCE [LARGE SCALE GENOMIC DNA]</scope>
    <source>
        <strain evidence="3">PWHHKU_190912</strain>
    </source>
</reference>
<proteinExistence type="predicted"/>
<name>A0ABQ8SAH0_PERAM</name>
<dbReference type="Pfam" id="PF03184">
    <property type="entry name" value="DDE_1"/>
    <property type="match status" value="1"/>
</dbReference>
<comment type="caution">
    <text evidence="3">The sequence shown here is derived from an EMBL/GenBank/DDBJ whole genome shotgun (WGS) entry which is preliminary data.</text>
</comment>